<keyword evidence="3" id="KW-1185">Reference proteome</keyword>
<protein>
    <submittedName>
        <fullName evidence="2">Uncharacterized protein</fullName>
    </submittedName>
</protein>
<name>A0A067PSW7_9AGAM</name>
<evidence type="ECO:0000313" key="2">
    <source>
        <dbReference type="EMBL" id="KDQ54397.1"/>
    </source>
</evidence>
<evidence type="ECO:0000313" key="3">
    <source>
        <dbReference type="Proteomes" id="UP000027265"/>
    </source>
</evidence>
<keyword evidence="1" id="KW-1133">Transmembrane helix</keyword>
<evidence type="ECO:0000256" key="1">
    <source>
        <dbReference type="SAM" id="Phobius"/>
    </source>
</evidence>
<organism evidence="2 3">
    <name type="scientific">Jaapia argillacea MUCL 33604</name>
    <dbReference type="NCBI Taxonomy" id="933084"/>
    <lineage>
        <taxon>Eukaryota</taxon>
        <taxon>Fungi</taxon>
        <taxon>Dikarya</taxon>
        <taxon>Basidiomycota</taxon>
        <taxon>Agaricomycotina</taxon>
        <taxon>Agaricomycetes</taxon>
        <taxon>Agaricomycetidae</taxon>
        <taxon>Jaapiales</taxon>
        <taxon>Jaapiaceae</taxon>
        <taxon>Jaapia</taxon>
    </lineage>
</organism>
<dbReference type="EMBL" id="KL197729">
    <property type="protein sequence ID" value="KDQ54397.1"/>
    <property type="molecule type" value="Genomic_DNA"/>
</dbReference>
<dbReference type="Proteomes" id="UP000027265">
    <property type="component" value="Unassembled WGS sequence"/>
</dbReference>
<accession>A0A067PSW7</accession>
<dbReference type="InParanoid" id="A0A067PSW7"/>
<keyword evidence="1" id="KW-0812">Transmembrane</keyword>
<proteinExistence type="predicted"/>
<gene>
    <name evidence="2" type="ORF">JAAARDRAFT_38558</name>
</gene>
<sequence>MFDWSILTGSSSRPFITTKTEELGYHLRRTETPKNTIRISISQSGQRGFGVEMCQTPLYRFGIDCERYRHDFRPGQRPIRQANMQGLSPLVHVIAVVWVVFVGMIHDPTLTI</sequence>
<dbReference type="AlphaFoldDB" id="A0A067PSW7"/>
<reference evidence="3" key="1">
    <citation type="journal article" date="2014" name="Proc. Natl. Acad. Sci. U.S.A.">
        <title>Extensive sampling of basidiomycete genomes demonstrates inadequacy of the white-rot/brown-rot paradigm for wood decay fungi.</title>
        <authorList>
            <person name="Riley R."/>
            <person name="Salamov A.A."/>
            <person name="Brown D.W."/>
            <person name="Nagy L.G."/>
            <person name="Floudas D."/>
            <person name="Held B.W."/>
            <person name="Levasseur A."/>
            <person name="Lombard V."/>
            <person name="Morin E."/>
            <person name="Otillar R."/>
            <person name="Lindquist E.A."/>
            <person name="Sun H."/>
            <person name="LaButti K.M."/>
            <person name="Schmutz J."/>
            <person name="Jabbour D."/>
            <person name="Luo H."/>
            <person name="Baker S.E."/>
            <person name="Pisabarro A.G."/>
            <person name="Walton J.D."/>
            <person name="Blanchette R.A."/>
            <person name="Henrissat B."/>
            <person name="Martin F."/>
            <person name="Cullen D."/>
            <person name="Hibbett D.S."/>
            <person name="Grigoriev I.V."/>
        </authorList>
    </citation>
    <scope>NUCLEOTIDE SEQUENCE [LARGE SCALE GENOMIC DNA]</scope>
    <source>
        <strain evidence="3">MUCL 33604</strain>
    </source>
</reference>
<feature type="transmembrane region" description="Helical" evidence="1">
    <location>
        <begin position="87"/>
        <end position="106"/>
    </location>
</feature>
<keyword evidence="1" id="KW-0472">Membrane</keyword>
<dbReference type="HOGENOM" id="CLU_2146234_0_0_1"/>